<feature type="chain" id="PRO_5045367159" evidence="1">
    <location>
        <begin position="21"/>
        <end position="412"/>
    </location>
</feature>
<evidence type="ECO:0000313" key="3">
    <source>
        <dbReference type="EMBL" id="MCT2561413.1"/>
    </source>
</evidence>
<sequence>MNKHLLTFLLGVILCVQLSAQNNFEKGYIINNDGSRVEGLIKNMDWNRSPSQIEFKQDNSASSKLLSIDAIKEFEVDGKAKYVRSEVDIDMSSDDTSSLDDEEKPSFTKKTALLRVIVEGEYTLYGYNNENIKRFFYQKDDKKEPLVFKRYMISGSSIAKNNTYIKQLQALSNCENIKASQISGLEYRESDLRDIFVKFNSCKNADYKSFEKKSLNSFFHVSVRPGVNFSSLDLTNGRGTEIFGSDFGSQTNFRIGVEVEYVMPFNNNKWAIMIEPTYQYFKKTEKDVPTTTILGETVPNKATVKYSSIEVPIGVRYYAFLNKTSKLFFNASFIFDVPVGESEAVFERYQFATEKVKIKSATNFGFGVGYKYKDRYSVELNMHTKRSLLEGESDVRNSDYKNFSIIFGYTLF</sequence>
<reference evidence="3 4" key="1">
    <citation type="submission" date="2022-09" db="EMBL/GenBank/DDBJ databases">
        <title>Chryseobacterium oleae sp.nov., isolated from the inter-root soil of Pyrola calliantha H. Andr. in Tibet.</title>
        <authorList>
            <person name="Li Z."/>
        </authorList>
    </citation>
    <scope>NUCLEOTIDE SEQUENCE [LARGE SCALE GENOMIC DNA]</scope>
    <source>
        <strain evidence="4">pc1-10</strain>
    </source>
</reference>
<feature type="signal peptide" evidence="1">
    <location>
        <begin position="1"/>
        <end position="20"/>
    </location>
</feature>
<comment type="caution">
    <text evidence="3">The sequence shown here is derived from an EMBL/GenBank/DDBJ whole genome shotgun (WGS) entry which is preliminary data.</text>
</comment>
<dbReference type="EMBL" id="JAOAMU010000001">
    <property type="protein sequence ID" value="MCT2561413.1"/>
    <property type="molecule type" value="Genomic_DNA"/>
</dbReference>
<dbReference type="InterPro" id="IPR025665">
    <property type="entry name" value="Beta-barrel_OMP_2"/>
</dbReference>
<dbReference type="RefSeq" id="WP_259837447.1">
    <property type="nucleotide sequence ID" value="NZ_JAOAMU010000001.1"/>
</dbReference>
<dbReference type="Pfam" id="PF13568">
    <property type="entry name" value="OMP_b-brl_2"/>
    <property type="match status" value="1"/>
</dbReference>
<evidence type="ECO:0000313" key="4">
    <source>
        <dbReference type="Proteomes" id="UP001525566"/>
    </source>
</evidence>
<evidence type="ECO:0000256" key="1">
    <source>
        <dbReference type="SAM" id="SignalP"/>
    </source>
</evidence>
<keyword evidence="4" id="KW-1185">Reference proteome</keyword>
<organism evidence="3 4">
    <name type="scientific">Chryseobacterium herbae</name>
    <dbReference type="NCBI Taxonomy" id="2976476"/>
    <lineage>
        <taxon>Bacteria</taxon>
        <taxon>Pseudomonadati</taxon>
        <taxon>Bacteroidota</taxon>
        <taxon>Flavobacteriia</taxon>
        <taxon>Flavobacteriales</taxon>
        <taxon>Weeksellaceae</taxon>
        <taxon>Chryseobacterium group</taxon>
        <taxon>Chryseobacterium</taxon>
    </lineage>
</organism>
<keyword evidence="1" id="KW-0732">Signal</keyword>
<accession>A0ABT2IRF6</accession>
<protein>
    <submittedName>
        <fullName evidence="3">PorT family protein</fullName>
    </submittedName>
</protein>
<evidence type="ECO:0000259" key="2">
    <source>
        <dbReference type="Pfam" id="PF13568"/>
    </source>
</evidence>
<gene>
    <name evidence="3" type="ORF">N0B48_05940</name>
</gene>
<dbReference type="Proteomes" id="UP001525566">
    <property type="component" value="Unassembled WGS sequence"/>
</dbReference>
<feature type="domain" description="Outer membrane protein beta-barrel" evidence="2">
    <location>
        <begin position="217"/>
        <end position="379"/>
    </location>
</feature>
<proteinExistence type="predicted"/>
<name>A0ABT2IRF6_9FLAO</name>